<dbReference type="EMBL" id="CAMXCT030006802">
    <property type="protein sequence ID" value="CAL4807638.1"/>
    <property type="molecule type" value="Genomic_DNA"/>
</dbReference>
<proteinExistence type="predicted"/>
<feature type="region of interest" description="Disordered" evidence="1">
    <location>
        <begin position="588"/>
        <end position="629"/>
    </location>
</feature>
<feature type="region of interest" description="Disordered" evidence="1">
    <location>
        <begin position="185"/>
        <end position="205"/>
    </location>
</feature>
<keyword evidence="5" id="KW-1185">Reference proteome</keyword>
<evidence type="ECO:0000313" key="3">
    <source>
        <dbReference type="EMBL" id="CAL1173701.1"/>
    </source>
</evidence>
<feature type="region of interest" description="Disordered" evidence="1">
    <location>
        <begin position="303"/>
        <end position="348"/>
    </location>
</feature>
<feature type="region of interest" description="Disordered" evidence="1">
    <location>
        <begin position="102"/>
        <end position="122"/>
    </location>
</feature>
<dbReference type="EMBL" id="CAMXCT010006802">
    <property type="protein sequence ID" value="CAI4020326.1"/>
    <property type="molecule type" value="Genomic_DNA"/>
</dbReference>
<evidence type="ECO:0000313" key="4">
    <source>
        <dbReference type="EMBL" id="CAL4807638.1"/>
    </source>
</evidence>
<feature type="non-terminal residue" evidence="2">
    <location>
        <position position="1"/>
    </location>
</feature>
<evidence type="ECO:0000256" key="1">
    <source>
        <dbReference type="SAM" id="MobiDB-lite"/>
    </source>
</evidence>
<accession>A0A9P1GSA0</accession>
<reference evidence="3" key="2">
    <citation type="submission" date="2024-04" db="EMBL/GenBank/DDBJ databases">
        <authorList>
            <person name="Chen Y."/>
            <person name="Shah S."/>
            <person name="Dougan E. K."/>
            <person name="Thang M."/>
            <person name="Chan C."/>
        </authorList>
    </citation>
    <scope>NUCLEOTIDE SEQUENCE [LARGE SCALE GENOMIC DNA]</scope>
</reference>
<comment type="caution">
    <text evidence="2">The sequence shown here is derived from an EMBL/GenBank/DDBJ whole genome shotgun (WGS) entry which is preliminary data.</text>
</comment>
<protein>
    <submittedName>
        <fullName evidence="4">Copia protein</fullName>
    </submittedName>
</protein>
<feature type="compositionally biased region" description="Basic and acidic residues" evidence="1">
    <location>
        <begin position="336"/>
        <end position="348"/>
    </location>
</feature>
<dbReference type="EMBL" id="CAMXCT020006802">
    <property type="protein sequence ID" value="CAL1173701.1"/>
    <property type="molecule type" value="Genomic_DNA"/>
</dbReference>
<feature type="compositionally biased region" description="Polar residues" evidence="1">
    <location>
        <begin position="303"/>
        <end position="315"/>
    </location>
</feature>
<gene>
    <name evidence="2" type="ORF">C1SCF055_LOCUS44749</name>
</gene>
<dbReference type="Proteomes" id="UP001152797">
    <property type="component" value="Unassembled WGS sequence"/>
</dbReference>
<evidence type="ECO:0000313" key="5">
    <source>
        <dbReference type="Proteomes" id="UP001152797"/>
    </source>
</evidence>
<dbReference type="AlphaFoldDB" id="A0A9P1GSA0"/>
<organism evidence="2">
    <name type="scientific">Cladocopium goreaui</name>
    <dbReference type="NCBI Taxonomy" id="2562237"/>
    <lineage>
        <taxon>Eukaryota</taxon>
        <taxon>Sar</taxon>
        <taxon>Alveolata</taxon>
        <taxon>Dinophyceae</taxon>
        <taxon>Suessiales</taxon>
        <taxon>Symbiodiniaceae</taxon>
        <taxon>Cladocopium</taxon>
    </lineage>
</organism>
<reference evidence="2" key="1">
    <citation type="submission" date="2022-10" db="EMBL/GenBank/DDBJ databases">
        <authorList>
            <person name="Chen Y."/>
            <person name="Dougan E. K."/>
            <person name="Chan C."/>
            <person name="Rhodes N."/>
            <person name="Thang M."/>
        </authorList>
    </citation>
    <scope>NUCLEOTIDE SEQUENCE</scope>
</reference>
<sequence length="909" mass="102555">YLQVPTVGTICVPSSSEDFQSWGHWSQPERHLPQCEAWRLTRRLSGEAWRATEHLSVGSLRQSDGWLKVIRALDDHYKYLPETELHDAIEEFLFMLKRRPNEGEHDPQAEAQRASSSEPQVFDPFAEEPRLASEKPESEARWFEEVEGISQRKYGLSREQRAQIIRSTNGSSRFLDVERIMKASDLEDRRSHDKSQHKPQRRETYAVQHDSHQILVADGDESSDLMDADDVTSNSCDHEILEAEGPDDDSNDEAQEILELHKKSKEKFRKAFRNYKDTKKKVREIKKSRQQSYYPVVALNQPAGDSQSAASTQVPLKQPFKYDKKSLSSAKGSGKRKPESSTKYRKEEANLTETVLQTSFNYMVSASGENGTEVMSEEILLASIPNGYAIIDTGCTTSVIGQDCADRLMKFLQEHQMPLPERKQLPPVELKGFSGDLIYHDNEPNADDATAKPRNEQRHCDVKEHLCWCCNDCDLEGLDFVQVELIRDDENGEQEEQKFNVLTCVCMATDFCQQVVIPEGAGALSQAFHEAWIRPYGAPETVYMDPAYIPIGSWEDLKLRIEFYVEWLSAFGDHRQDRQRNHGEEHVPVGTLHEGDAPPLVSLEQPSSKRLKTVPEQPQEERAASETFSDQPLNADEIPRAASLLLRAVKHGQAQHVLGFIKEAPGAKPFWAGCYHVMDAARPSGYQDPMSMPSTSMNDASKRRVPDDTLSWENVTENGESLSDASYIASMPETVNIPPPWTDGSNPLLQVMKEIQEDVKIPIPSDIANVHKWGECICETEKYQTAGLSYYELVFKAKTDSDCKQYLSWIKGRFGYVQGKDHPSDKMTPGERSLVLSAPVTLIHGVAVGSRRGRQATPPSLEAQHLTRPRACICAYVTDGPKQFLAHLAYCAFTNADTDQRANSMAMMD</sequence>
<name>A0A9P1GSA0_9DINO</name>
<evidence type="ECO:0000313" key="2">
    <source>
        <dbReference type="EMBL" id="CAI4020326.1"/>
    </source>
</evidence>
<feature type="non-terminal residue" evidence="2">
    <location>
        <position position="909"/>
    </location>
</feature>